<evidence type="ECO:0000313" key="12">
    <source>
        <dbReference type="Proteomes" id="UP000001307"/>
    </source>
</evidence>
<dbReference type="GO" id="GO:0008270">
    <property type="term" value="F:zinc ion binding"/>
    <property type="evidence" value="ECO:0007669"/>
    <property type="project" value="UniProtKB-UniRule"/>
</dbReference>
<organism evidence="11">
    <name type="scientific">Oikopleura dioica</name>
    <name type="common">Tunicate</name>
    <dbReference type="NCBI Taxonomy" id="34765"/>
    <lineage>
        <taxon>Eukaryota</taxon>
        <taxon>Metazoa</taxon>
        <taxon>Chordata</taxon>
        <taxon>Tunicata</taxon>
        <taxon>Appendicularia</taxon>
        <taxon>Copelata</taxon>
        <taxon>Oikopleuridae</taxon>
        <taxon>Oikopleura</taxon>
    </lineage>
</organism>
<dbReference type="CDD" id="cd00112">
    <property type="entry name" value="LDLa"/>
    <property type="match status" value="1"/>
</dbReference>
<comment type="caution">
    <text evidence="7">Lacks conserved residue(s) required for the propagation of feature annotation.</text>
</comment>
<dbReference type="InParanoid" id="E4X4F0"/>
<evidence type="ECO:0000256" key="4">
    <source>
        <dbReference type="ARBA" id="ARBA00022833"/>
    </source>
</evidence>
<evidence type="ECO:0000256" key="8">
    <source>
        <dbReference type="RuleBase" id="RU361183"/>
    </source>
</evidence>
<gene>
    <name evidence="11" type="ORF">GSOID_T00001275001</name>
</gene>
<evidence type="ECO:0000259" key="10">
    <source>
        <dbReference type="PROSITE" id="PS51864"/>
    </source>
</evidence>
<dbReference type="PANTHER" id="PTHR10127">
    <property type="entry name" value="DISCOIDIN, CUB, EGF, LAMININ , AND ZINC METALLOPROTEASE DOMAIN CONTAINING"/>
    <property type="match status" value="1"/>
</dbReference>
<dbReference type="GO" id="GO:0006508">
    <property type="term" value="P:proteolysis"/>
    <property type="evidence" value="ECO:0007669"/>
    <property type="project" value="UniProtKB-KW"/>
</dbReference>
<dbReference type="EC" id="3.4.24.-" evidence="8"/>
<feature type="binding site" evidence="7">
    <location>
        <position position="182"/>
    </location>
    <ligand>
        <name>Zn(2+)</name>
        <dbReference type="ChEBI" id="CHEBI:29105"/>
        <note>catalytic</note>
    </ligand>
</feature>
<keyword evidence="3 7" id="KW-0378">Hydrolase</keyword>
<dbReference type="InterPro" id="IPR036055">
    <property type="entry name" value="LDL_receptor-like_sf"/>
</dbReference>
<keyword evidence="2 7" id="KW-0479">Metal-binding</keyword>
<dbReference type="InterPro" id="IPR024079">
    <property type="entry name" value="MetalloPept_cat_dom_sf"/>
</dbReference>
<keyword evidence="4 7" id="KW-0862">Zinc</keyword>
<accession>E4X4F0</accession>
<dbReference type="SMART" id="SM00235">
    <property type="entry name" value="ZnMc"/>
    <property type="match status" value="1"/>
</dbReference>
<keyword evidence="5 7" id="KW-0482">Metalloprotease</keyword>
<dbReference type="PRINTS" id="PR00480">
    <property type="entry name" value="ASTACIN"/>
</dbReference>
<feature type="active site" evidence="7">
    <location>
        <position position="183"/>
    </location>
</feature>
<keyword evidence="12" id="KW-1185">Reference proteome</keyword>
<evidence type="ECO:0000256" key="6">
    <source>
        <dbReference type="ARBA" id="ARBA00023157"/>
    </source>
</evidence>
<evidence type="ECO:0000256" key="7">
    <source>
        <dbReference type="PROSITE-ProRule" id="PRU01211"/>
    </source>
</evidence>
<dbReference type="PROSITE" id="PS51864">
    <property type="entry name" value="ASTACIN"/>
    <property type="match status" value="1"/>
</dbReference>
<dbReference type="Pfam" id="PF01400">
    <property type="entry name" value="Astacin"/>
    <property type="match status" value="1"/>
</dbReference>
<name>E4X4F0_OIKDI</name>
<dbReference type="OrthoDB" id="291007at2759"/>
<evidence type="ECO:0000256" key="9">
    <source>
        <dbReference type="SAM" id="MobiDB-lite"/>
    </source>
</evidence>
<evidence type="ECO:0000256" key="2">
    <source>
        <dbReference type="ARBA" id="ARBA00022723"/>
    </source>
</evidence>
<feature type="region of interest" description="Disordered" evidence="9">
    <location>
        <begin position="44"/>
        <end position="69"/>
    </location>
</feature>
<evidence type="ECO:0000313" key="11">
    <source>
        <dbReference type="EMBL" id="CBY23940.1"/>
    </source>
</evidence>
<proteinExistence type="predicted"/>
<keyword evidence="1 7" id="KW-0645">Protease</keyword>
<keyword evidence="6" id="KW-1015">Disulfide bond</keyword>
<evidence type="ECO:0000256" key="3">
    <source>
        <dbReference type="ARBA" id="ARBA00022801"/>
    </source>
</evidence>
<feature type="binding site" evidence="7">
    <location>
        <position position="192"/>
    </location>
    <ligand>
        <name>Zn(2+)</name>
        <dbReference type="ChEBI" id="CHEBI:29105"/>
        <note>catalytic</note>
    </ligand>
</feature>
<reference evidence="11" key="1">
    <citation type="journal article" date="2010" name="Science">
        <title>Plasticity of animal genome architecture unmasked by rapid evolution of a pelagic tunicate.</title>
        <authorList>
            <person name="Denoeud F."/>
            <person name="Henriet S."/>
            <person name="Mungpakdee S."/>
            <person name="Aury J.M."/>
            <person name="Da Silva C."/>
            <person name="Brinkmann H."/>
            <person name="Mikhaleva J."/>
            <person name="Olsen L.C."/>
            <person name="Jubin C."/>
            <person name="Canestro C."/>
            <person name="Bouquet J.M."/>
            <person name="Danks G."/>
            <person name="Poulain J."/>
            <person name="Campsteijn C."/>
            <person name="Adamski M."/>
            <person name="Cross I."/>
            <person name="Yadetie F."/>
            <person name="Muffato M."/>
            <person name="Louis A."/>
            <person name="Butcher S."/>
            <person name="Tsagkogeorga G."/>
            <person name="Konrad A."/>
            <person name="Singh S."/>
            <person name="Jensen M.F."/>
            <person name="Cong E.H."/>
            <person name="Eikeseth-Otteraa H."/>
            <person name="Noel B."/>
            <person name="Anthouard V."/>
            <person name="Porcel B.M."/>
            <person name="Kachouri-Lafond R."/>
            <person name="Nishino A."/>
            <person name="Ugolini M."/>
            <person name="Chourrout P."/>
            <person name="Nishida H."/>
            <person name="Aasland R."/>
            <person name="Huzurbazar S."/>
            <person name="Westhof E."/>
            <person name="Delsuc F."/>
            <person name="Lehrach H."/>
            <person name="Reinhardt R."/>
            <person name="Weissenbach J."/>
            <person name="Roy S.W."/>
            <person name="Artiguenave F."/>
            <person name="Postlethwait J.H."/>
            <person name="Manak J.R."/>
            <person name="Thompson E.M."/>
            <person name="Jaillon O."/>
            <person name="Du Pasquier L."/>
            <person name="Boudinot P."/>
            <person name="Liberles D.A."/>
            <person name="Volff J.N."/>
            <person name="Philippe H."/>
            <person name="Lenhard B."/>
            <person name="Roest Crollius H."/>
            <person name="Wincker P."/>
            <person name="Chourrout D."/>
        </authorList>
    </citation>
    <scope>NUCLEOTIDE SEQUENCE [LARGE SCALE GENOMIC DNA]</scope>
</reference>
<dbReference type="Gene3D" id="3.40.390.10">
    <property type="entry name" value="Collagenase (Catalytic Domain)"/>
    <property type="match status" value="1"/>
</dbReference>
<sequence length="535" mass="58703">MPGVGPIGELLAPILPPANYMDNDRIWTKAQALQAGVDMTKAKIHPEPLGSSSSSSNRGAGNVPRWPGNTDGIDNRPYLLIPYRFTNGAHTSFAGSQEYIADSFDMITADTGGCIRFVDDSVDQAHSHWVDIQDSPTGGCVSYVGYLGAFTSQFPNGQMLNLNPGSGPGTGGSCLASYVVNHEMLHALGFNHEQERFDRDDHVTIHMDRVQPDKQHNFEKLSAQEWFDMSSPYDGQSVMHYSAYSFQTADASAANLPTITNLAGEPVQWPRVQRLSSTDVLQLAKMYDGFCGQPGGEFIKVRTCTDGAQYLENRACDGINDCADGSDEEAAFCASLCEPDTFHVSENGCNDSQDWTGAYPKMAEGAYPKSLTISLDGGDASNGFEAGTFIRMDQADWCFDTPDMPSYKRVGLERYIWPMPGGAWYMGSTNCASSLNYYYFPSQNGNVANFWDLEVPLFNRWNGEWVTSDNQRFKKGAEGWQNGDFILSQGADGSWSISDSSSSISLGNNACVTFVLRWNNNDDDDTCTNNVLYNN</sequence>
<dbReference type="EMBL" id="FN653024">
    <property type="protein sequence ID" value="CBY23940.1"/>
    <property type="molecule type" value="Genomic_DNA"/>
</dbReference>
<dbReference type="InterPro" id="IPR002172">
    <property type="entry name" value="LDrepeatLR_classA_rpt"/>
</dbReference>
<dbReference type="Proteomes" id="UP000001307">
    <property type="component" value="Unassembled WGS sequence"/>
</dbReference>
<dbReference type="InterPro" id="IPR001506">
    <property type="entry name" value="Peptidase_M12A"/>
</dbReference>
<dbReference type="SUPFAM" id="SSF55486">
    <property type="entry name" value="Metalloproteases ('zincins'), catalytic domain"/>
    <property type="match status" value="1"/>
</dbReference>
<dbReference type="GO" id="GO:0004222">
    <property type="term" value="F:metalloendopeptidase activity"/>
    <property type="evidence" value="ECO:0007669"/>
    <property type="project" value="UniProtKB-UniRule"/>
</dbReference>
<dbReference type="Gene3D" id="4.10.400.10">
    <property type="entry name" value="Low-density Lipoprotein Receptor"/>
    <property type="match status" value="1"/>
</dbReference>
<dbReference type="InterPro" id="IPR006026">
    <property type="entry name" value="Peptidase_Metallo"/>
</dbReference>
<comment type="cofactor">
    <cofactor evidence="7 8">
        <name>Zn(2+)</name>
        <dbReference type="ChEBI" id="CHEBI:29105"/>
    </cofactor>
    <text evidence="7 8">Binds 1 zinc ion per subunit.</text>
</comment>
<dbReference type="SUPFAM" id="SSF57424">
    <property type="entry name" value="LDL receptor-like module"/>
    <property type="match status" value="1"/>
</dbReference>
<feature type="binding site" evidence="7">
    <location>
        <position position="186"/>
    </location>
    <ligand>
        <name>Zn(2+)</name>
        <dbReference type="ChEBI" id="CHEBI:29105"/>
        <note>catalytic</note>
    </ligand>
</feature>
<feature type="domain" description="Peptidase M12A" evidence="10">
    <location>
        <begin position="57"/>
        <end position="292"/>
    </location>
</feature>
<protein>
    <recommendedName>
        <fullName evidence="8">Metalloendopeptidase</fullName>
        <ecNumber evidence="8">3.4.24.-</ecNumber>
    </recommendedName>
</protein>
<dbReference type="AlphaFoldDB" id="E4X4F0"/>
<dbReference type="PANTHER" id="PTHR10127:SF780">
    <property type="entry name" value="METALLOENDOPEPTIDASE"/>
    <property type="match status" value="1"/>
</dbReference>
<dbReference type="SMART" id="SM00192">
    <property type="entry name" value="LDLa"/>
    <property type="match status" value="1"/>
</dbReference>
<evidence type="ECO:0000256" key="1">
    <source>
        <dbReference type="ARBA" id="ARBA00022670"/>
    </source>
</evidence>
<evidence type="ECO:0000256" key="5">
    <source>
        <dbReference type="ARBA" id="ARBA00023049"/>
    </source>
</evidence>